<dbReference type="eggNOG" id="ENOG502SCXT">
    <property type="taxonomic scope" value="Eukaryota"/>
</dbReference>
<comment type="caution">
    <text evidence="2">The sequence shown here is derived from an EMBL/GenBank/DDBJ whole genome shotgun (WGS) entry which is preliminary data.</text>
</comment>
<keyword evidence="3" id="KW-1185">Reference proteome</keyword>
<evidence type="ECO:0000313" key="2">
    <source>
        <dbReference type="EMBL" id="EJK59850.1"/>
    </source>
</evidence>
<feature type="compositionally biased region" description="Basic residues" evidence="1">
    <location>
        <begin position="52"/>
        <end position="79"/>
    </location>
</feature>
<sequence>MCQRHQKSFQTHGLTCSLSPPKNQAFVVAPVGQPALASTTSLDACRINAKQEKRKRNRENMRKFKKGGRKGTSKKKLMRKAASSAQRQVENEFIAKCFITVPPPNSEETA</sequence>
<proteinExistence type="predicted"/>
<accession>K0S3N1</accession>
<protein>
    <submittedName>
        <fullName evidence="2">Uncharacterized protein</fullName>
    </submittedName>
</protein>
<dbReference type="Proteomes" id="UP000266841">
    <property type="component" value="Unassembled WGS sequence"/>
</dbReference>
<feature type="region of interest" description="Disordered" evidence="1">
    <location>
        <begin position="51"/>
        <end position="85"/>
    </location>
</feature>
<dbReference type="OMA" id="CRINAKQ"/>
<dbReference type="EMBL" id="AGNL01022191">
    <property type="protein sequence ID" value="EJK59850.1"/>
    <property type="molecule type" value="Genomic_DNA"/>
</dbReference>
<gene>
    <name evidence="2" type="ORF">THAOC_19885</name>
</gene>
<name>K0S3N1_THAOC</name>
<reference evidence="2 3" key="1">
    <citation type="journal article" date="2012" name="Genome Biol.">
        <title>Genome and low-iron response of an oceanic diatom adapted to chronic iron limitation.</title>
        <authorList>
            <person name="Lommer M."/>
            <person name="Specht M."/>
            <person name="Roy A.S."/>
            <person name="Kraemer L."/>
            <person name="Andreson R."/>
            <person name="Gutowska M.A."/>
            <person name="Wolf J."/>
            <person name="Bergner S.V."/>
            <person name="Schilhabel M.B."/>
            <person name="Klostermeier U.C."/>
            <person name="Beiko R.G."/>
            <person name="Rosenstiel P."/>
            <person name="Hippler M."/>
            <person name="Laroche J."/>
        </authorList>
    </citation>
    <scope>NUCLEOTIDE SEQUENCE [LARGE SCALE GENOMIC DNA]</scope>
    <source>
        <strain evidence="2 3">CCMP1005</strain>
    </source>
</reference>
<evidence type="ECO:0000256" key="1">
    <source>
        <dbReference type="SAM" id="MobiDB-lite"/>
    </source>
</evidence>
<dbReference type="AlphaFoldDB" id="K0S3N1"/>
<dbReference type="OrthoDB" id="44225at2759"/>
<organism evidence="2 3">
    <name type="scientific">Thalassiosira oceanica</name>
    <name type="common">Marine diatom</name>
    <dbReference type="NCBI Taxonomy" id="159749"/>
    <lineage>
        <taxon>Eukaryota</taxon>
        <taxon>Sar</taxon>
        <taxon>Stramenopiles</taxon>
        <taxon>Ochrophyta</taxon>
        <taxon>Bacillariophyta</taxon>
        <taxon>Coscinodiscophyceae</taxon>
        <taxon>Thalassiosirophycidae</taxon>
        <taxon>Thalassiosirales</taxon>
        <taxon>Thalassiosiraceae</taxon>
        <taxon>Thalassiosira</taxon>
    </lineage>
</organism>
<evidence type="ECO:0000313" key="3">
    <source>
        <dbReference type="Proteomes" id="UP000266841"/>
    </source>
</evidence>